<organism evidence="3 4">
    <name type="scientific">Glacieibacterium frigidum</name>
    <dbReference type="NCBI Taxonomy" id="2593303"/>
    <lineage>
        <taxon>Bacteria</taxon>
        <taxon>Pseudomonadati</taxon>
        <taxon>Pseudomonadota</taxon>
        <taxon>Alphaproteobacteria</taxon>
        <taxon>Sphingomonadales</taxon>
        <taxon>Sphingosinicellaceae</taxon>
        <taxon>Glacieibacterium</taxon>
    </lineage>
</organism>
<feature type="domain" description="Ice-binding protein C-terminal" evidence="2">
    <location>
        <begin position="191"/>
        <end position="216"/>
    </location>
</feature>
<evidence type="ECO:0000256" key="1">
    <source>
        <dbReference type="SAM" id="SignalP"/>
    </source>
</evidence>
<keyword evidence="1" id="KW-0732">Signal</keyword>
<dbReference type="Gene3D" id="2.60.120.1190">
    <property type="match status" value="1"/>
</dbReference>
<protein>
    <submittedName>
        <fullName evidence="3">PEP-CTERM sorting domain-containing protein</fullName>
    </submittedName>
</protein>
<reference evidence="3 4" key="1">
    <citation type="submission" date="2019-07" db="EMBL/GenBank/DDBJ databases">
        <title>Novel species isolated from glacier.</title>
        <authorList>
            <person name="Liu Q."/>
            <person name="Xin Y.-H."/>
        </authorList>
    </citation>
    <scope>NUCLEOTIDE SEQUENCE [LARGE SCALE GENOMIC DNA]</scope>
    <source>
        <strain evidence="3 4">LB1R16</strain>
    </source>
</reference>
<evidence type="ECO:0000313" key="4">
    <source>
        <dbReference type="Proteomes" id="UP000317894"/>
    </source>
</evidence>
<dbReference type="InterPro" id="IPR013424">
    <property type="entry name" value="Ice-binding_C"/>
</dbReference>
<dbReference type="Proteomes" id="UP000317894">
    <property type="component" value="Unassembled WGS sequence"/>
</dbReference>
<evidence type="ECO:0000313" key="3">
    <source>
        <dbReference type="EMBL" id="TRW16979.1"/>
    </source>
</evidence>
<name>A0A552UFL6_9SPHN</name>
<sequence length="221" mass="22344">MLRLNISAALTAVALTVAAPAAAAQLIVTSYDMPNGNGQASGGSFNYWDLGYTGLGNTTTDGAALTGGTGDLTDGYAETQAWNAVENGAGTGPYVGWLASAVLNPVVTFHFAGSPTITAIDITLDNSGIGGVFAPAAILIDGVVTPFTAPAFVGTVSFTGLSLSGGTHTIEFQQSPSSWAFISEVSFFGTAVPEPATWGLMIVGFGIVGATARRRRMAVAS</sequence>
<feature type="signal peptide" evidence="1">
    <location>
        <begin position="1"/>
        <end position="23"/>
    </location>
</feature>
<dbReference type="NCBIfam" id="NF035944">
    <property type="entry name" value="PEPxxWA-CTERM"/>
    <property type="match status" value="1"/>
</dbReference>
<dbReference type="Pfam" id="PF07589">
    <property type="entry name" value="PEP-CTERM"/>
    <property type="match status" value="1"/>
</dbReference>
<dbReference type="EMBL" id="VJWA01000001">
    <property type="protein sequence ID" value="TRW16979.1"/>
    <property type="molecule type" value="Genomic_DNA"/>
</dbReference>
<proteinExistence type="predicted"/>
<evidence type="ECO:0000259" key="2">
    <source>
        <dbReference type="Pfam" id="PF07589"/>
    </source>
</evidence>
<feature type="chain" id="PRO_5022056998" evidence="1">
    <location>
        <begin position="24"/>
        <end position="221"/>
    </location>
</feature>
<gene>
    <name evidence="3" type="ORF">FMM06_01860</name>
</gene>
<keyword evidence="4" id="KW-1185">Reference proteome</keyword>
<comment type="caution">
    <text evidence="3">The sequence shown here is derived from an EMBL/GenBank/DDBJ whole genome shotgun (WGS) entry which is preliminary data.</text>
</comment>
<accession>A0A552UFL6</accession>
<dbReference type="RefSeq" id="WP_143554523.1">
    <property type="nucleotide sequence ID" value="NZ_VJWA01000001.1"/>
</dbReference>
<dbReference type="OrthoDB" id="7595670at2"/>
<dbReference type="AlphaFoldDB" id="A0A552UFL6"/>
<dbReference type="NCBIfam" id="TIGR02595">
    <property type="entry name" value="PEP_CTERM"/>
    <property type="match status" value="1"/>
</dbReference>